<proteinExistence type="inferred from homology"/>
<dbReference type="GO" id="GO:0018064">
    <property type="term" value="F:protein-L-histidine N-tele-methyltransferase activity"/>
    <property type="evidence" value="ECO:0007669"/>
    <property type="project" value="UniProtKB-EC"/>
</dbReference>
<dbReference type="GO" id="GO:0032259">
    <property type="term" value="P:methylation"/>
    <property type="evidence" value="ECO:0007669"/>
    <property type="project" value="UniProtKB-KW"/>
</dbReference>
<dbReference type="OMA" id="QCFPIQI"/>
<dbReference type="PROSITE" id="PS50280">
    <property type="entry name" value="SET"/>
    <property type="match status" value="1"/>
</dbReference>
<accession>A0A8B7PKR3</accession>
<sequence length="486" mass="54867">MGKNKKINKLKGTPKAKLSPAVQSDLTHLVDKLIKKCTKVPGPASSSKQECQDFEEIYNIVEQIRTIEKDIILPHYAREEQLKDLFKWAEKKNIKVRKLAATKYEDEGYGLTCREPLDEGEVALEVPLSAMLTEKDASNTYLGTLIRRDPMLQEMGNVRLALHLLVELLNDDSEWRPYVRSLPRQHVSPLYFTPRHIQTLKNSSLLGSCVKHYRNIGRQYAYFYRLLRSLPEARDWPLKEYFTYDAYRWSVSCVCSRVNSVPVAEGAPVLVLVPLWDLVNHRPGKMSTDFVREEGKLVCYANRHFAAGEQFSMHYGHRDNAELFRLSGFVVPDNPNDYALVRCPLSTSDADLAAKVALLEALGVRDGEALRLLWGDRPVTAPLWAAAVIYCAKSDFLEEVRRSQSPAALLLEVQDDPRLAELRAAVVKFLTVKFDLQERLLGRDTASVPADSDDARDKLVVSALQAEARLFSSARQSLASSAFVSS</sequence>
<dbReference type="AlphaFoldDB" id="A0A8B7PKR3"/>
<dbReference type="InterPro" id="IPR001214">
    <property type="entry name" value="SET_dom"/>
</dbReference>
<dbReference type="CTD" id="84193"/>
<keyword evidence="2 4" id="KW-0808">Transferase</keyword>
<dbReference type="InterPro" id="IPR036464">
    <property type="entry name" value="Rubisco_LSMT_subst-bd_sf"/>
</dbReference>
<dbReference type="GO" id="GO:0016279">
    <property type="term" value="F:protein-lysine N-methyltransferase activity"/>
    <property type="evidence" value="ECO:0007669"/>
    <property type="project" value="TreeGrafter"/>
</dbReference>
<evidence type="ECO:0000256" key="1">
    <source>
        <dbReference type="ARBA" id="ARBA00022603"/>
    </source>
</evidence>
<protein>
    <recommendedName>
        <fullName evidence="4">protein-histidine N-methyltransferase</fullName>
        <ecNumber evidence="4">2.1.1.85</ecNumber>
    </recommendedName>
</protein>
<dbReference type="Gene3D" id="3.90.1420.10">
    <property type="entry name" value="Rubisco LSMT, substrate-binding domain"/>
    <property type="match status" value="1"/>
</dbReference>
<dbReference type="RefSeq" id="XP_018026774.1">
    <property type="nucleotide sequence ID" value="XM_018171285.2"/>
</dbReference>
<dbReference type="KEGG" id="hazt:108682166"/>
<organism evidence="6 7">
    <name type="scientific">Hyalella azteca</name>
    <name type="common">Amphipod</name>
    <dbReference type="NCBI Taxonomy" id="294128"/>
    <lineage>
        <taxon>Eukaryota</taxon>
        <taxon>Metazoa</taxon>
        <taxon>Ecdysozoa</taxon>
        <taxon>Arthropoda</taxon>
        <taxon>Crustacea</taxon>
        <taxon>Multicrustacea</taxon>
        <taxon>Malacostraca</taxon>
        <taxon>Eumalacostraca</taxon>
        <taxon>Peracarida</taxon>
        <taxon>Amphipoda</taxon>
        <taxon>Senticaudata</taxon>
        <taxon>Talitrida</taxon>
        <taxon>Talitroidea</taxon>
        <taxon>Hyalellidae</taxon>
        <taxon>Hyalella</taxon>
    </lineage>
</organism>
<keyword evidence="3 4" id="KW-0949">S-adenosyl-L-methionine</keyword>
<evidence type="ECO:0000256" key="2">
    <source>
        <dbReference type="ARBA" id="ARBA00022679"/>
    </source>
</evidence>
<comment type="catalytic activity">
    <reaction evidence="4">
        <text>L-histidyl-[protein] + S-adenosyl-L-methionine = N(tele)-methyl-L-histidyl-[protein] + S-adenosyl-L-homocysteine + H(+)</text>
        <dbReference type="Rhea" id="RHEA:19369"/>
        <dbReference type="Rhea" id="RHEA-COMP:9745"/>
        <dbReference type="Rhea" id="RHEA-COMP:11600"/>
        <dbReference type="ChEBI" id="CHEBI:15378"/>
        <dbReference type="ChEBI" id="CHEBI:16367"/>
        <dbReference type="ChEBI" id="CHEBI:29979"/>
        <dbReference type="ChEBI" id="CHEBI:57856"/>
        <dbReference type="ChEBI" id="CHEBI:59789"/>
        <dbReference type="EC" id="2.1.1.85"/>
    </reaction>
</comment>
<evidence type="ECO:0000313" key="6">
    <source>
        <dbReference type="Proteomes" id="UP000694843"/>
    </source>
</evidence>
<dbReference type="PROSITE" id="PS51565">
    <property type="entry name" value="SAM_MT85_SETD3"/>
    <property type="match status" value="1"/>
</dbReference>
<evidence type="ECO:0000313" key="7">
    <source>
        <dbReference type="RefSeq" id="XP_018026774.1"/>
    </source>
</evidence>
<dbReference type="InterPro" id="IPR044428">
    <property type="entry name" value="SETD3_SET"/>
</dbReference>
<dbReference type="PANTHER" id="PTHR13271:SF47">
    <property type="entry name" value="ACTIN-HISTIDINE N-METHYLTRANSFERASE"/>
    <property type="match status" value="1"/>
</dbReference>
<dbReference type="CDD" id="cd19176">
    <property type="entry name" value="SET_SETD3"/>
    <property type="match status" value="1"/>
</dbReference>
<dbReference type="InterPro" id="IPR025785">
    <property type="entry name" value="SETD3"/>
</dbReference>
<dbReference type="Proteomes" id="UP000694843">
    <property type="component" value="Unplaced"/>
</dbReference>
<reference evidence="7" key="1">
    <citation type="submission" date="2025-08" db="UniProtKB">
        <authorList>
            <consortium name="RefSeq"/>
        </authorList>
    </citation>
    <scope>IDENTIFICATION</scope>
    <source>
        <tissue evidence="7">Whole organism</tissue>
    </source>
</reference>
<gene>
    <name evidence="7" type="primary">LOC108682166</name>
</gene>
<dbReference type="Gene3D" id="3.90.1410.10">
    <property type="entry name" value="set domain protein methyltransferase, domain 1"/>
    <property type="match status" value="1"/>
</dbReference>
<dbReference type="InterPro" id="IPR046341">
    <property type="entry name" value="SET_dom_sf"/>
</dbReference>
<name>A0A8B7PKR3_HYAAZ</name>
<dbReference type="Pfam" id="PF00856">
    <property type="entry name" value="SET"/>
    <property type="match status" value="1"/>
</dbReference>
<comment type="similarity">
    <text evidence="4">Belongs to the class V-like SAM-binding methyltransferase superfamily. SETD3 actin-histidine methyltransferase family.</text>
</comment>
<keyword evidence="6" id="KW-1185">Reference proteome</keyword>
<evidence type="ECO:0000256" key="3">
    <source>
        <dbReference type="ARBA" id="ARBA00022691"/>
    </source>
</evidence>
<dbReference type="OrthoDB" id="441812at2759"/>
<dbReference type="InterPro" id="IPR050600">
    <property type="entry name" value="SETD3_SETD6_MTase"/>
</dbReference>
<dbReference type="PANTHER" id="PTHR13271">
    <property type="entry name" value="UNCHARACTERIZED PUTATIVE METHYLTRANSFERASE"/>
    <property type="match status" value="1"/>
</dbReference>
<keyword evidence="1 4" id="KW-0489">Methyltransferase</keyword>
<evidence type="ECO:0000259" key="5">
    <source>
        <dbReference type="PROSITE" id="PS50280"/>
    </source>
</evidence>
<dbReference type="SUPFAM" id="SSF82199">
    <property type="entry name" value="SET domain"/>
    <property type="match status" value="1"/>
</dbReference>
<feature type="domain" description="SET" evidence="5">
    <location>
        <begin position="92"/>
        <end position="316"/>
    </location>
</feature>
<dbReference type="GeneID" id="108682166"/>
<dbReference type="EC" id="2.1.1.85" evidence="4"/>
<evidence type="ECO:0000256" key="4">
    <source>
        <dbReference type="PROSITE-ProRule" id="PRU00898"/>
    </source>
</evidence>